<feature type="compositionally biased region" description="Basic and acidic residues" evidence="1">
    <location>
        <begin position="93"/>
        <end position="110"/>
    </location>
</feature>
<dbReference type="AlphaFoldDB" id="A0A5B7HLW1"/>
<dbReference type="Proteomes" id="UP000324222">
    <property type="component" value="Unassembled WGS sequence"/>
</dbReference>
<evidence type="ECO:0000256" key="1">
    <source>
        <dbReference type="SAM" id="MobiDB-lite"/>
    </source>
</evidence>
<name>A0A5B7HLW1_PORTR</name>
<accession>A0A5B7HLW1</accession>
<sequence length="110" mass="11736">MATAIKASEASPSTGSEGGRKPGKGRQGEGWSHGAMDGEGERTRIGQCREGVDGDRRPLPTRDARGLEYKQRSGGSGKQDVSRTGKRYGPRAARCDAFARSKKTKLPDDS</sequence>
<reference evidence="2 3" key="1">
    <citation type="submission" date="2019-05" db="EMBL/GenBank/DDBJ databases">
        <title>Another draft genome of Portunus trituberculatus and its Hox gene families provides insights of decapod evolution.</title>
        <authorList>
            <person name="Jeong J.-H."/>
            <person name="Song I."/>
            <person name="Kim S."/>
            <person name="Choi T."/>
            <person name="Kim D."/>
            <person name="Ryu S."/>
            <person name="Kim W."/>
        </authorList>
    </citation>
    <scope>NUCLEOTIDE SEQUENCE [LARGE SCALE GENOMIC DNA]</scope>
    <source>
        <tissue evidence="2">Muscle</tissue>
    </source>
</reference>
<evidence type="ECO:0000313" key="3">
    <source>
        <dbReference type="Proteomes" id="UP000324222"/>
    </source>
</evidence>
<dbReference type="EMBL" id="VSRR010030789">
    <property type="protein sequence ID" value="MPC70227.1"/>
    <property type="molecule type" value="Genomic_DNA"/>
</dbReference>
<protein>
    <submittedName>
        <fullName evidence="2">Uncharacterized protein</fullName>
    </submittedName>
</protein>
<comment type="caution">
    <text evidence="2">The sequence shown here is derived from an EMBL/GenBank/DDBJ whole genome shotgun (WGS) entry which is preliminary data.</text>
</comment>
<evidence type="ECO:0000313" key="2">
    <source>
        <dbReference type="EMBL" id="MPC70227.1"/>
    </source>
</evidence>
<feature type="compositionally biased region" description="Basic and acidic residues" evidence="1">
    <location>
        <begin position="50"/>
        <end position="71"/>
    </location>
</feature>
<proteinExistence type="predicted"/>
<organism evidence="2 3">
    <name type="scientific">Portunus trituberculatus</name>
    <name type="common">Swimming crab</name>
    <name type="synonym">Neptunus trituberculatus</name>
    <dbReference type="NCBI Taxonomy" id="210409"/>
    <lineage>
        <taxon>Eukaryota</taxon>
        <taxon>Metazoa</taxon>
        <taxon>Ecdysozoa</taxon>
        <taxon>Arthropoda</taxon>
        <taxon>Crustacea</taxon>
        <taxon>Multicrustacea</taxon>
        <taxon>Malacostraca</taxon>
        <taxon>Eumalacostraca</taxon>
        <taxon>Eucarida</taxon>
        <taxon>Decapoda</taxon>
        <taxon>Pleocyemata</taxon>
        <taxon>Brachyura</taxon>
        <taxon>Eubrachyura</taxon>
        <taxon>Portunoidea</taxon>
        <taxon>Portunidae</taxon>
        <taxon>Portuninae</taxon>
        <taxon>Portunus</taxon>
    </lineage>
</organism>
<feature type="region of interest" description="Disordered" evidence="1">
    <location>
        <begin position="1"/>
        <end position="110"/>
    </location>
</feature>
<keyword evidence="3" id="KW-1185">Reference proteome</keyword>
<gene>
    <name evidence="2" type="ORF">E2C01_064469</name>
</gene>